<evidence type="ECO:0000256" key="5">
    <source>
        <dbReference type="ARBA" id="ARBA00022554"/>
    </source>
</evidence>
<dbReference type="KEGG" id="phao:HF685_06035"/>
<evidence type="ECO:0000313" key="13">
    <source>
        <dbReference type="Proteomes" id="UP000501600"/>
    </source>
</evidence>
<evidence type="ECO:0000256" key="10">
    <source>
        <dbReference type="SAM" id="Phobius"/>
    </source>
</evidence>
<evidence type="ECO:0000256" key="3">
    <source>
        <dbReference type="ARBA" id="ARBA00010918"/>
    </source>
</evidence>
<dbReference type="PANTHER" id="PTHR12147:SF58">
    <property type="entry name" value="VACUOLAR MEMBRANE PROTEASE"/>
    <property type="match status" value="1"/>
</dbReference>
<keyword evidence="10" id="KW-0472">Membrane</keyword>
<dbReference type="Proteomes" id="UP000501600">
    <property type="component" value="Chromosome"/>
</dbReference>
<feature type="transmembrane region" description="Helical" evidence="10">
    <location>
        <begin position="516"/>
        <end position="538"/>
    </location>
</feature>
<organism evidence="12 13">
    <name type="scientific">Parasphingorhabdus halotolerans</name>
    <dbReference type="NCBI Taxonomy" id="2725558"/>
    <lineage>
        <taxon>Bacteria</taxon>
        <taxon>Pseudomonadati</taxon>
        <taxon>Pseudomonadota</taxon>
        <taxon>Alphaproteobacteria</taxon>
        <taxon>Sphingomonadales</taxon>
        <taxon>Sphingomonadaceae</taxon>
        <taxon>Parasphingorhabdus</taxon>
    </lineage>
</organism>
<evidence type="ECO:0000256" key="4">
    <source>
        <dbReference type="ARBA" id="ARBA00017435"/>
    </source>
</evidence>
<dbReference type="GO" id="GO:0006508">
    <property type="term" value="P:proteolysis"/>
    <property type="evidence" value="ECO:0007669"/>
    <property type="project" value="InterPro"/>
</dbReference>
<evidence type="ECO:0000256" key="6">
    <source>
        <dbReference type="ARBA" id="ARBA00022989"/>
    </source>
</evidence>
<dbReference type="GO" id="GO:0008235">
    <property type="term" value="F:metalloexopeptidase activity"/>
    <property type="evidence" value="ECO:0007669"/>
    <property type="project" value="InterPro"/>
</dbReference>
<keyword evidence="6 10" id="KW-1133">Transmembrane helix</keyword>
<evidence type="ECO:0000256" key="9">
    <source>
        <dbReference type="SAM" id="MobiDB-lite"/>
    </source>
</evidence>
<protein>
    <recommendedName>
        <fullName evidence="4">Vacuolar membrane protease</fullName>
    </recommendedName>
    <alternativeName>
        <fullName evidence="8">FXNA-related family protease 1</fullName>
    </alternativeName>
</protein>
<dbReference type="InterPro" id="IPR045175">
    <property type="entry name" value="M28_fam"/>
</dbReference>
<proteinExistence type="inferred from homology"/>
<dbReference type="EMBL" id="CP051217">
    <property type="protein sequence ID" value="QJB68888.1"/>
    <property type="molecule type" value="Genomic_DNA"/>
</dbReference>
<feature type="transmembrane region" description="Helical" evidence="10">
    <location>
        <begin position="330"/>
        <end position="350"/>
    </location>
</feature>
<dbReference type="RefSeq" id="WP_168818730.1">
    <property type="nucleotide sequence ID" value="NZ_CP051217.1"/>
</dbReference>
<name>A0A6H2DL12_9SPHN</name>
<evidence type="ECO:0000256" key="2">
    <source>
        <dbReference type="ARBA" id="ARBA00004128"/>
    </source>
</evidence>
<keyword evidence="10" id="KW-0812">Transmembrane</keyword>
<dbReference type="Pfam" id="PF04389">
    <property type="entry name" value="Peptidase_M28"/>
    <property type="match status" value="1"/>
</dbReference>
<feature type="transmembrane region" description="Helical" evidence="10">
    <location>
        <begin position="459"/>
        <end position="479"/>
    </location>
</feature>
<comment type="subcellular location">
    <subcellularLocation>
        <location evidence="2">Vacuole membrane</location>
        <topology evidence="2">Multi-pass membrane protein</topology>
    </subcellularLocation>
</comment>
<dbReference type="GO" id="GO:0005774">
    <property type="term" value="C:vacuolar membrane"/>
    <property type="evidence" value="ECO:0007669"/>
    <property type="project" value="UniProtKB-SubCell"/>
</dbReference>
<feature type="transmembrane region" description="Helical" evidence="10">
    <location>
        <begin position="371"/>
        <end position="395"/>
    </location>
</feature>
<dbReference type="InterPro" id="IPR007484">
    <property type="entry name" value="Peptidase_M28"/>
</dbReference>
<evidence type="ECO:0000256" key="1">
    <source>
        <dbReference type="ARBA" id="ARBA00003273"/>
    </source>
</evidence>
<feature type="region of interest" description="Disordered" evidence="9">
    <location>
        <begin position="717"/>
        <end position="753"/>
    </location>
</feature>
<feature type="transmembrane region" description="Helical" evidence="10">
    <location>
        <begin position="407"/>
        <end position="428"/>
    </location>
</feature>
<dbReference type="Gene3D" id="3.40.630.10">
    <property type="entry name" value="Zn peptidases"/>
    <property type="match status" value="1"/>
</dbReference>
<dbReference type="PANTHER" id="PTHR12147">
    <property type="entry name" value="METALLOPEPTIDASE M28 FAMILY MEMBER"/>
    <property type="match status" value="1"/>
</dbReference>
<keyword evidence="13" id="KW-1185">Reference proteome</keyword>
<comment type="similarity">
    <text evidence="3">Belongs to the peptidase M28 family.</text>
</comment>
<evidence type="ECO:0000259" key="11">
    <source>
        <dbReference type="Pfam" id="PF04389"/>
    </source>
</evidence>
<comment type="function">
    <text evidence="1">May be involved in vacuolar sorting and osmoregulation.</text>
</comment>
<evidence type="ECO:0000313" key="12">
    <source>
        <dbReference type="EMBL" id="QJB68888.1"/>
    </source>
</evidence>
<evidence type="ECO:0000256" key="8">
    <source>
        <dbReference type="ARBA" id="ARBA00031512"/>
    </source>
</evidence>
<feature type="transmembrane region" description="Helical" evidence="10">
    <location>
        <begin position="545"/>
        <end position="562"/>
    </location>
</feature>
<keyword evidence="5" id="KW-0926">Vacuole</keyword>
<feature type="domain" description="Peptidase M28" evidence="11">
    <location>
        <begin position="114"/>
        <end position="302"/>
    </location>
</feature>
<sequence length="753" mass="81043">MIALHQRGKYEIISAHLAAAYGYGSFDNRHFGFNAAHPREIEGSADFSITRATATVAAITKAPHLAGSPEHGRVRDYLVGRLESLGLETQVQSEVGVRQSTRFEKAIAVSPVDNIIAVLPGRDRTKPAVAVMAHYDSVHFSPGASDDASGTAAVVETARLLSAGQKPARDVIFLITDAEELGLIGAQSFFESHPLAKRIGIVVNGEARGSRGWANMFQTSTGNAALVRLWADNAVAPSGNSMASAIYRLLPNDTDLSVSLDAGKAGINAAFINSQFDYHAPQDNADNLSPATLQHLGDFMHTTTRAMAMAETLPSRDDDSAYFDIFGKVMVQYPIAWGWALLVIAALGLWRMQAGVARQTSEGVNGWKQSLGGAGIVLLLTVVAGIACHVGGLLIYGEGTIAGRERLAEAGTAFWFYVALCAGMILIIRPRIPHWTGSALLVFLLAVAAQIALPGANWLPIWPLLVALLIAVAAGKLGVDSAIVQVLCFGLGGLVFAQIFVLTDAFYISVGAITPSVVAIFVPFFILLLGPLILPWSLGKHGRRLGTLLVVFCISGGIWLAATDGFSDRYPRPGDLFHYTDIDSKKSYWATTSGADELPGGPGTVVRYIRPTPSKRMKFRITRAPKTPVALPEFALEKSADKAMLSVKMAEIERDFYVFVRPSQPVKDIRLNGKPVNLPAKKWTMINHRAESPIDFKLEWNDQKAGRIALKYLFSGGDMPDDAPEPNGPPTNQTRFSGSKVVKGSAEFSWPKS</sequence>
<dbReference type="AlphaFoldDB" id="A0A6H2DL12"/>
<gene>
    <name evidence="12" type="ORF">HF685_06035</name>
</gene>
<dbReference type="SUPFAM" id="SSF53187">
    <property type="entry name" value="Zn-dependent exopeptidases"/>
    <property type="match status" value="1"/>
</dbReference>
<evidence type="ECO:0000256" key="7">
    <source>
        <dbReference type="ARBA" id="ARBA00023180"/>
    </source>
</evidence>
<feature type="transmembrane region" description="Helical" evidence="10">
    <location>
        <begin position="435"/>
        <end position="453"/>
    </location>
</feature>
<keyword evidence="7" id="KW-0325">Glycoprotein</keyword>
<feature type="transmembrane region" description="Helical" evidence="10">
    <location>
        <begin position="486"/>
        <end position="510"/>
    </location>
</feature>
<reference evidence="12 13" key="1">
    <citation type="submission" date="2020-04" db="EMBL/GenBank/DDBJ databases">
        <title>Genome sequence for Sphingorhabdus sp. strain M1.</title>
        <authorList>
            <person name="Park S.-J."/>
        </authorList>
    </citation>
    <scope>NUCLEOTIDE SEQUENCE [LARGE SCALE GENOMIC DNA]</scope>
    <source>
        <strain evidence="12 13">JK6</strain>
    </source>
</reference>
<accession>A0A6H2DL12</accession>